<dbReference type="EMBL" id="JAEUBG010002873">
    <property type="protein sequence ID" value="KAH3683921.1"/>
    <property type="molecule type" value="Genomic_DNA"/>
</dbReference>
<evidence type="ECO:0000313" key="3">
    <source>
        <dbReference type="EMBL" id="KAH3683921.1"/>
    </source>
</evidence>
<evidence type="ECO:0000256" key="1">
    <source>
        <dbReference type="SAM" id="MobiDB-lite"/>
    </source>
</evidence>
<organism evidence="3 4">
    <name type="scientific">Wickerhamomyces pijperi</name>
    <name type="common">Yeast</name>
    <name type="synonym">Pichia pijperi</name>
    <dbReference type="NCBI Taxonomy" id="599730"/>
    <lineage>
        <taxon>Eukaryota</taxon>
        <taxon>Fungi</taxon>
        <taxon>Dikarya</taxon>
        <taxon>Ascomycota</taxon>
        <taxon>Saccharomycotina</taxon>
        <taxon>Saccharomycetes</taxon>
        <taxon>Phaffomycetales</taxon>
        <taxon>Wickerhamomycetaceae</taxon>
        <taxon>Wickerhamomyces</taxon>
    </lineage>
</organism>
<keyword evidence="4" id="KW-1185">Reference proteome</keyword>
<dbReference type="SUPFAM" id="SSF117281">
    <property type="entry name" value="Kelch motif"/>
    <property type="match status" value="1"/>
</dbReference>
<accession>A0A9P8Q4I7</accession>
<protein>
    <submittedName>
        <fullName evidence="3">Uncharacterized protein</fullName>
    </submittedName>
</protein>
<reference evidence="3" key="2">
    <citation type="submission" date="2021-01" db="EMBL/GenBank/DDBJ databases">
        <authorList>
            <person name="Schikora-Tamarit M.A."/>
        </authorList>
    </citation>
    <scope>NUCLEOTIDE SEQUENCE</scope>
    <source>
        <strain evidence="3">CBS2887</strain>
    </source>
</reference>
<keyword evidence="2" id="KW-1133">Transmembrane helix</keyword>
<name>A0A9P8Q4I7_WICPI</name>
<feature type="compositionally biased region" description="Acidic residues" evidence="1">
    <location>
        <begin position="696"/>
        <end position="707"/>
    </location>
</feature>
<evidence type="ECO:0000256" key="2">
    <source>
        <dbReference type="SAM" id="Phobius"/>
    </source>
</evidence>
<sequence>MLFLLSTPASGQMQSLYSPSYGRAYLKLSTNEVLPIDYNSTTVTLLDNESISSASVISPPTTGNYTLALVNGELYAFFAMVGDKTGTMAISKLYQDSLWLVLSYTSVSKILYFDYPTVMTSINNGTESVFIYGGVLDNGITTRMLEFNPQTKNLTVVSTSSSPTAFYGGANCALDSTGVSNLIIGGKAGTGWLSMFQIATWEYKTWSFKAVQSSSFNVNSRINPLVLPVFKQNDQQQDLNDVGSVMIIGGTIGGRYSSPYVLSLNVTNDWNYQNFTNIGDFQFSDSLIGAIVVNDTLITVSESQSASSSKKRSTTTQYIFNLYNVANMLKVSSFLYANAASLSSSSLLYSSSVVSSSSSTVISSSASQASTSSSLNVISSTTSSAAVAPSSTVVKTTKHTNTTPIIVGVVVPILLVIILATAGWFIYKKYFGQKNIELHSINSSNRSVSEPDYFKEVRNLEKEEEETHSISSWEHKRTEFQEQLQNQSQNNNSSDANNSQDSIFGQSNHSRDSVPLAHSPNPVSPSRKKKWRQSLTSLHSSHNVRPTLEKSPSKHQINLNLDELENNSTISSVSPSGHLTNRASFRLKKVSDEDEEIDEFLGDRDVQVLVSSKRRTKLRITNPDLEMIDSVKEDIEEETEYESIVGSSVVGSSISGGNLSFAQSSSASNNIFSSRSEDLVNPFYQSLIRKKSTSDIFDESEESEINSESDLKEKELLDDMLSGDDQ</sequence>
<dbReference type="InterPro" id="IPR015915">
    <property type="entry name" value="Kelch-typ_b-propeller"/>
</dbReference>
<comment type="caution">
    <text evidence="3">The sequence shown here is derived from an EMBL/GenBank/DDBJ whole genome shotgun (WGS) entry which is preliminary data.</text>
</comment>
<dbReference type="OrthoDB" id="3980762at2759"/>
<dbReference type="Gene3D" id="2.120.10.80">
    <property type="entry name" value="Kelch-type beta propeller"/>
    <property type="match status" value="1"/>
</dbReference>
<keyword evidence="2" id="KW-0472">Membrane</keyword>
<dbReference type="AlphaFoldDB" id="A0A9P8Q4I7"/>
<feature type="region of interest" description="Disordered" evidence="1">
    <location>
        <begin position="480"/>
        <end position="554"/>
    </location>
</feature>
<keyword evidence="2" id="KW-0812">Transmembrane</keyword>
<feature type="compositionally biased region" description="Polar residues" evidence="1">
    <location>
        <begin position="533"/>
        <end position="544"/>
    </location>
</feature>
<feature type="transmembrane region" description="Helical" evidence="2">
    <location>
        <begin position="405"/>
        <end position="427"/>
    </location>
</feature>
<feature type="region of interest" description="Disordered" evidence="1">
    <location>
        <begin position="694"/>
        <end position="726"/>
    </location>
</feature>
<proteinExistence type="predicted"/>
<evidence type="ECO:0000313" key="4">
    <source>
        <dbReference type="Proteomes" id="UP000774326"/>
    </source>
</evidence>
<gene>
    <name evidence="3" type="ORF">WICPIJ_005121</name>
</gene>
<feature type="compositionally biased region" description="Low complexity" evidence="1">
    <location>
        <begin position="481"/>
        <end position="502"/>
    </location>
</feature>
<dbReference type="Proteomes" id="UP000774326">
    <property type="component" value="Unassembled WGS sequence"/>
</dbReference>
<reference evidence="3" key="1">
    <citation type="journal article" date="2021" name="Open Biol.">
        <title>Shared evolutionary footprints suggest mitochondrial oxidative damage underlies multiple complex I losses in fungi.</title>
        <authorList>
            <person name="Schikora-Tamarit M.A."/>
            <person name="Marcet-Houben M."/>
            <person name="Nosek J."/>
            <person name="Gabaldon T."/>
        </authorList>
    </citation>
    <scope>NUCLEOTIDE SEQUENCE</scope>
    <source>
        <strain evidence="3">CBS2887</strain>
    </source>
</reference>